<comment type="caution">
    <text evidence="1">The sequence shown here is derived from an EMBL/GenBank/DDBJ whole genome shotgun (WGS) entry which is preliminary data.</text>
</comment>
<sequence length="176" mass="20231">MKLIIFVFAFIFTACKTAEILPYEVNPERFGKSANTVYENARLNQKKDAPTFGLSGQYEIMKGDKLVFEYIFVKEANPNIADDEFTETLVFETDTNITNKTFKDGEIMKQKAIYRYLCYCIPVGELKETKGTISITRLSAESYQVVADVDFIFKPAENFTDPVTWQVDFDKIFTVK</sequence>
<dbReference type="AlphaFoldDB" id="A0A0P7BS54"/>
<evidence type="ECO:0008006" key="3">
    <source>
        <dbReference type="Google" id="ProtNLM"/>
    </source>
</evidence>
<reference evidence="1 2" key="1">
    <citation type="submission" date="2015-07" db="EMBL/GenBank/DDBJ databases">
        <title>The draft genome sequence of Leadbetterella sp. JN14-9.</title>
        <authorList>
            <person name="Liu Y."/>
            <person name="Du J."/>
            <person name="Shao Z."/>
        </authorList>
    </citation>
    <scope>NUCLEOTIDE SEQUENCE [LARGE SCALE GENOMIC DNA]</scope>
    <source>
        <strain evidence="1 2">JN14-9</strain>
    </source>
</reference>
<dbReference type="RefSeq" id="WP_055148142.1">
    <property type="nucleotide sequence ID" value="NZ_JXSZ01000009.1"/>
</dbReference>
<evidence type="ECO:0000313" key="2">
    <source>
        <dbReference type="Proteomes" id="UP000050454"/>
    </source>
</evidence>
<dbReference type="EMBL" id="LGTQ01000009">
    <property type="protein sequence ID" value="KPM47786.1"/>
    <property type="molecule type" value="Genomic_DNA"/>
</dbReference>
<gene>
    <name evidence="1" type="ORF">AFM12_11000</name>
</gene>
<organism evidence="1 2">
    <name type="scientific">Jiulongibacter sediminis</name>
    <dbReference type="NCBI Taxonomy" id="1605367"/>
    <lineage>
        <taxon>Bacteria</taxon>
        <taxon>Pseudomonadati</taxon>
        <taxon>Bacteroidota</taxon>
        <taxon>Cytophagia</taxon>
        <taxon>Cytophagales</taxon>
        <taxon>Leadbetterellaceae</taxon>
        <taxon>Jiulongibacter</taxon>
    </lineage>
</organism>
<accession>A0A0P7BS54</accession>
<proteinExistence type="predicted"/>
<dbReference type="Proteomes" id="UP000050454">
    <property type="component" value="Unassembled WGS sequence"/>
</dbReference>
<dbReference type="PROSITE" id="PS51257">
    <property type="entry name" value="PROKAR_LIPOPROTEIN"/>
    <property type="match status" value="1"/>
</dbReference>
<evidence type="ECO:0000313" key="1">
    <source>
        <dbReference type="EMBL" id="KPM47786.1"/>
    </source>
</evidence>
<keyword evidence="2" id="KW-1185">Reference proteome</keyword>
<protein>
    <recommendedName>
        <fullName evidence="3">Lipoprotein</fullName>
    </recommendedName>
</protein>
<name>A0A0P7BS54_9BACT</name>